<gene>
    <name evidence="3" type="ORF">DM868_00505</name>
</gene>
<sequence length="87" mass="9426">MVEFTFLELHFENSDLTANAPYSHGEKNVDASDEPPAEESASGSKKRPVLALLIGLCFSVAVAYLVRKRVFAGGEDDVVDEEDAIPV</sequence>
<dbReference type="OrthoDB" id="242711at2157"/>
<evidence type="ECO:0000313" key="4">
    <source>
        <dbReference type="Proteomes" id="UP000308037"/>
    </source>
</evidence>
<feature type="transmembrane region" description="Helical" evidence="2">
    <location>
        <begin position="49"/>
        <end position="66"/>
    </location>
</feature>
<dbReference type="EMBL" id="QKNX01000001">
    <property type="protein sequence ID" value="TKR27611.1"/>
    <property type="molecule type" value="Genomic_DNA"/>
</dbReference>
<keyword evidence="2" id="KW-0472">Membrane</keyword>
<organism evidence="3 4">
    <name type="scientific">Natronomonas salsuginis</name>
    <dbReference type="NCBI Taxonomy" id="2217661"/>
    <lineage>
        <taxon>Archaea</taxon>
        <taxon>Methanobacteriati</taxon>
        <taxon>Methanobacteriota</taxon>
        <taxon>Stenosarchaea group</taxon>
        <taxon>Halobacteria</taxon>
        <taxon>Halobacteriales</taxon>
        <taxon>Natronomonadaceae</taxon>
        <taxon>Natronomonas</taxon>
    </lineage>
</organism>
<keyword evidence="2" id="KW-1133">Transmembrane helix</keyword>
<protein>
    <submittedName>
        <fullName evidence="3">Uncharacterized protein</fullName>
    </submittedName>
</protein>
<proteinExistence type="predicted"/>
<dbReference type="AlphaFoldDB" id="A0A4U5JH30"/>
<comment type="caution">
    <text evidence="3">The sequence shown here is derived from an EMBL/GenBank/DDBJ whole genome shotgun (WGS) entry which is preliminary data.</text>
</comment>
<reference evidence="3 4" key="1">
    <citation type="submission" date="2019-04" db="EMBL/GenBank/DDBJ databases">
        <title>Natronomonas sp. F20-122 a newhaloarchaeon isolated from a saline saltern of Isla Bacuta, Huelva, Spain.</title>
        <authorList>
            <person name="Duran-Viseras A."/>
            <person name="Sanchez-Porro C."/>
            <person name="Ventosa A."/>
        </authorList>
    </citation>
    <scope>NUCLEOTIDE SEQUENCE [LARGE SCALE GENOMIC DNA]</scope>
    <source>
        <strain evidence="3 4">F20-122</strain>
    </source>
</reference>
<accession>A0A4U5JH30</accession>
<evidence type="ECO:0000256" key="2">
    <source>
        <dbReference type="SAM" id="Phobius"/>
    </source>
</evidence>
<dbReference type="Proteomes" id="UP000308037">
    <property type="component" value="Unassembled WGS sequence"/>
</dbReference>
<evidence type="ECO:0000256" key="1">
    <source>
        <dbReference type="SAM" id="MobiDB-lite"/>
    </source>
</evidence>
<keyword evidence="4" id="KW-1185">Reference proteome</keyword>
<keyword evidence="2" id="KW-0812">Transmembrane</keyword>
<feature type="region of interest" description="Disordered" evidence="1">
    <location>
        <begin position="17"/>
        <end position="46"/>
    </location>
</feature>
<evidence type="ECO:0000313" key="3">
    <source>
        <dbReference type="EMBL" id="TKR27611.1"/>
    </source>
</evidence>
<dbReference type="RefSeq" id="WP_137274886.1">
    <property type="nucleotide sequence ID" value="NZ_QKNX01000001.1"/>
</dbReference>
<name>A0A4U5JH30_9EURY</name>